<keyword evidence="4" id="KW-1185">Reference proteome</keyword>
<name>A0A1V6Q8G4_9EURO</name>
<feature type="transmembrane region" description="Helical" evidence="2">
    <location>
        <begin position="307"/>
        <end position="328"/>
    </location>
</feature>
<evidence type="ECO:0000313" key="4">
    <source>
        <dbReference type="Proteomes" id="UP000191672"/>
    </source>
</evidence>
<gene>
    <name evidence="3" type="ORF">PENANT_c010G08043</name>
</gene>
<dbReference type="Proteomes" id="UP000191672">
    <property type="component" value="Unassembled WGS sequence"/>
</dbReference>
<dbReference type="EMBL" id="MDYN01000010">
    <property type="protein sequence ID" value="OQD85498.1"/>
    <property type="molecule type" value="Genomic_DNA"/>
</dbReference>
<evidence type="ECO:0000256" key="1">
    <source>
        <dbReference type="SAM" id="MobiDB-lite"/>
    </source>
</evidence>
<organism evidence="3 4">
    <name type="scientific">Penicillium antarcticum</name>
    <dbReference type="NCBI Taxonomy" id="416450"/>
    <lineage>
        <taxon>Eukaryota</taxon>
        <taxon>Fungi</taxon>
        <taxon>Dikarya</taxon>
        <taxon>Ascomycota</taxon>
        <taxon>Pezizomycotina</taxon>
        <taxon>Eurotiomycetes</taxon>
        <taxon>Eurotiomycetidae</taxon>
        <taxon>Eurotiales</taxon>
        <taxon>Aspergillaceae</taxon>
        <taxon>Penicillium</taxon>
    </lineage>
</organism>
<evidence type="ECO:0000313" key="3">
    <source>
        <dbReference type="EMBL" id="OQD85498.1"/>
    </source>
</evidence>
<feature type="transmembrane region" description="Helical" evidence="2">
    <location>
        <begin position="221"/>
        <end position="240"/>
    </location>
</feature>
<feature type="transmembrane region" description="Helical" evidence="2">
    <location>
        <begin position="133"/>
        <end position="153"/>
    </location>
</feature>
<proteinExistence type="predicted"/>
<reference evidence="4" key="1">
    <citation type="journal article" date="2017" name="Nat. Microbiol.">
        <title>Global analysis of biosynthetic gene clusters reveals vast potential of secondary metabolite production in Penicillium species.</title>
        <authorList>
            <person name="Nielsen J.C."/>
            <person name="Grijseels S."/>
            <person name="Prigent S."/>
            <person name="Ji B."/>
            <person name="Dainat J."/>
            <person name="Nielsen K.F."/>
            <person name="Frisvad J.C."/>
            <person name="Workman M."/>
            <person name="Nielsen J."/>
        </authorList>
    </citation>
    <scope>NUCLEOTIDE SEQUENCE [LARGE SCALE GENOMIC DNA]</scope>
    <source>
        <strain evidence="4">IBT 31811</strain>
    </source>
</reference>
<keyword evidence="2" id="KW-0472">Membrane</keyword>
<feature type="compositionally biased region" description="Basic and acidic residues" evidence="1">
    <location>
        <begin position="367"/>
        <end position="376"/>
    </location>
</feature>
<accession>A0A1V6Q8G4</accession>
<protein>
    <recommendedName>
        <fullName evidence="5">Aminoglycoside phosphotransferase domain-containing protein</fullName>
    </recommendedName>
</protein>
<feature type="transmembrane region" description="Helical" evidence="2">
    <location>
        <begin position="187"/>
        <end position="209"/>
    </location>
</feature>
<evidence type="ECO:0000256" key="2">
    <source>
        <dbReference type="SAM" id="Phobius"/>
    </source>
</evidence>
<comment type="caution">
    <text evidence="3">The sequence shown here is derived from an EMBL/GenBank/DDBJ whole genome shotgun (WGS) entry which is preliminary data.</text>
</comment>
<keyword evidence="2" id="KW-0812">Transmembrane</keyword>
<sequence length="376" mass="41523">MIFVAVSSKVPLPKVPANFIGSETQKRYAVLDFVPGTDLPKLLPSLAPTEKTTISQRIRQAIKELRTIPSPGYFGNLIGTPYTDVWAHIPAQIADKNCSGALHTLRGHYFRNMESGIVSDNAHHRRTWYRSSFFNITIVSLCAFIAPGLWAAMNGLGGAGAADPTYINAANSVIFCLQVLECWASQYMLLVSTATSNSTISGCIIRVILAYPEKQKRGKYLAYWLASRIAIGPFVASLLSPPAKVQRSDYTPVVVILPSSLSKELKEMGNLLCRKEVLLIPDYAMVITKEYENRDTKPFFDWTDDGFGRAVCVYILMLVGFNLMYDYLYWLVGTINKIGGEDILRSASDVSGATQKKGHNSDAIATVEHDEISPTH</sequence>
<keyword evidence="2" id="KW-1133">Transmembrane helix</keyword>
<evidence type="ECO:0008006" key="5">
    <source>
        <dbReference type="Google" id="ProtNLM"/>
    </source>
</evidence>
<feature type="region of interest" description="Disordered" evidence="1">
    <location>
        <begin position="352"/>
        <end position="376"/>
    </location>
</feature>
<dbReference type="AlphaFoldDB" id="A0A1V6Q8G4"/>